<proteinExistence type="predicted"/>
<evidence type="ECO:0000313" key="2">
    <source>
        <dbReference type="Proteomes" id="UP000799766"/>
    </source>
</evidence>
<reference evidence="1" key="1">
    <citation type="journal article" date="2020" name="Stud. Mycol.">
        <title>101 Dothideomycetes genomes: a test case for predicting lifestyles and emergence of pathogens.</title>
        <authorList>
            <person name="Haridas S."/>
            <person name="Albert R."/>
            <person name="Binder M."/>
            <person name="Bloem J."/>
            <person name="Labutti K."/>
            <person name="Salamov A."/>
            <person name="Andreopoulos B."/>
            <person name="Baker S."/>
            <person name="Barry K."/>
            <person name="Bills G."/>
            <person name="Bluhm B."/>
            <person name="Cannon C."/>
            <person name="Castanera R."/>
            <person name="Culley D."/>
            <person name="Daum C."/>
            <person name="Ezra D."/>
            <person name="Gonzalez J."/>
            <person name="Henrissat B."/>
            <person name="Kuo A."/>
            <person name="Liang C."/>
            <person name="Lipzen A."/>
            <person name="Lutzoni F."/>
            <person name="Magnuson J."/>
            <person name="Mondo S."/>
            <person name="Nolan M."/>
            <person name="Ohm R."/>
            <person name="Pangilinan J."/>
            <person name="Park H.-J."/>
            <person name="Ramirez L."/>
            <person name="Alfaro M."/>
            <person name="Sun H."/>
            <person name="Tritt A."/>
            <person name="Yoshinaga Y."/>
            <person name="Zwiers L.-H."/>
            <person name="Turgeon B."/>
            <person name="Goodwin S."/>
            <person name="Spatafora J."/>
            <person name="Crous P."/>
            <person name="Grigoriev I."/>
        </authorList>
    </citation>
    <scope>NUCLEOTIDE SEQUENCE</scope>
    <source>
        <strain evidence="1">ATCC 16933</strain>
    </source>
</reference>
<dbReference type="AlphaFoldDB" id="A0A6A6P8W5"/>
<gene>
    <name evidence="1" type="ORF">BDY21DRAFT_159616</name>
</gene>
<sequence length="175" mass="19970">MCLSSCMLRLCNRRLLCGLFRPATRTRSICRHFFFVHIIEPKIGGKFQFVGRVWQVLMEEYTGGCFYSFLGFLRPALTVVWPRAALGLLPPPPAMLTDEVMLLFVYPVLFSSVRKLLFFLGMLLFCPLVSPGTGKRMGYYVQHSFPLRVDGGWMDGGRCVPRHPVFSSFPAFNVF</sequence>
<evidence type="ECO:0000313" key="1">
    <source>
        <dbReference type="EMBL" id="KAF2460222.1"/>
    </source>
</evidence>
<keyword evidence="2" id="KW-1185">Reference proteome</keyword>
<accession>A0A6A6P8W5</accession>
<organism evidence="1 2">
    <name type="scientific">Lineolata rhizophorae</name>
    <dbReference type="NCBI Taxonomy" id="578093"/>
    <lineage>
        <taxon>Eukaryota</taxon>
        <taxon>Fungi</taxon>
        <taxon>Dikarya</taxon>
        <taxon>Ascomycota</taxon>
        <taxon>Pezizomycotina</taxon>
        <taxon>Dothideomycetes</taxon>
        <taxon>Dothideomycetes incertae sedis</taxon>
        <taxon>Lineolatales</taxon>
        <taxon>Lineolataceae</taxon>
        <taxon>Lineolata</taxon>
    </lineage>
</organism>
<name>A0A6A6P8W5_9PEZI</name>
<dbReference type="EMBL" id="MU001673">
    <property type="protein sequence ID" value="KAF2460222.1"/>
    <property type="molecule type" value="Genomic_DNA"/>
</dbReference>
<protein>
    <submittedName>
        <fullName evidence="1">Uncharacterized protein</fullName>
    </submittedName>
</protein>
<dbReference type="Proteomes" id="UP000799766">
    <property type="component" value="Unassembled WGS sequence"/>
</dbReference>